<dbReference type="SUPFAM" id="SSF141523">
    <property type="entry name" value="L,D-transpeptidase catalytic domain-like"/>
    <property type="match status" value="1"/>
</dbReference>
<evidence type="ECO:0000256" key="6">
    <source>
        <dbReference type="ARBA" id="ARBA00023316"/>
    </source>
</evidence>
<dbReference type="CDD" id="cd16913">
    <property type="entry name" value="YkuD_like"/>
    <property type="match status" value="1"/>
</dbReference>
<dbReference type="InterPro" id="IPR005490">
    <property type="entry name" value="LD_TPept_cat_dom"/>
</dbReference>
<dbReference type="InterPro" id="IPR038063">
    <property type="entry name" value="Transpep_catalytic_dom"/>
</dbReference>
<keyword evidence="6 7" id="KW-0961">Cell wall biogenesis/degradation</keyword>
<sequence length="228" mass="25191">MDQPKALEPGTTSRAKLSNTLSEQGFALGNPAFIRLFKTEKRLELWLARNGQRFACFRHYPIRAFSGHLGPKLAEGDLQAPEGFYRVGIKQLNPRSRHHLAFNLGFPNVYDQALERTGSALMVHGGCTSRGCYAMTDVLIEEIYVIVEAALLAGQEAVDVQALPFVLTDGALTHASTSPWFAFWTNLKQGFDLFEQTRTPPVVGACNGYYRFGSGLDAAGGDEIGYWR</sequence>
<keyword evidence="3" id="KW-0808">Transferase</keyword>
<dbReference type="PANTHER" id="PTHR36699">
    <property type="entry name" value="LD-TRANSPEPTIDASE"/>
    <property type="match status" value="1"/>
</dbReference>
<organism evidence="9 10">
    <name type="scientific">Devosia rhodophyticola</name>
    <dbReference type="NCBI Taxonomy" id="3026423"/>
    <lineage>
        <taxon>Bacteria</taxon>
        <taxon>Pseudomonadati</taxon>
        <taxon>Pseudomonadota</taxon>
        <taxon>Alphaproteobacteria</taxon>
        <taxon>Hyphomicrobiales</taxon>
        <taxon>Devosiaceae</taxon>
        <taxon>Devosia</taxon>
    </lineage>
</organism>
<reference evidence="9 10" key="1">
    <citation type="submission" date="2023-02" db="EMBL/GenBank/DDBJ databases">
        <title>Devosia chondri sp. nov., isolated from the phycosphere of marine algae.</title>
        <authorList>
            <person name="Kim J.M."/>
            <person name="Lee J.K."/>
            <person name="Choi B.J."/>
            <person name="Bayburt H."/>
            <person name="Jeon C.O."/>
        </authorList>
    </citation>
    <scope>NUCLEOTIDE SEQUENCE [LARGE SCALE GENOMIC DNA]</scope>
    <source>
        <strain evidence="9 10">G2-5</strain>
    </source>
</reference>
<evidence type="ECO:0000256" key="1">
    <source>
        <dbReference type="ARBA" id="ARBA00004752"/>
    </source>
</evidence>
<protein>
    <submittedName>
        <fullName evidence="9">2-dehydro-3-deoxyphosphooctonate aldolase</fullName>
    </submittedName>
</protein>
<comment type="similarity">
    <text evidence="2">Belongs to the YkuD family.</text>
</comment>
<evidence type="ECO:0000313" key="10">
    <source>
        <dbReference type="Proteomes" id="UP001222118"/>
    </source>
</evidence>
<evidence type="ECO:0000256" key="5">
    <source>
        <dbReference type="ARBA" id="ARBA00022984"/>
    </source>
</evidence>
<proteinExistence type="inferred from homology"/>
<evidence type="ECO:0000256" key="2">
    <source>
        <dbReference type="ARBA" id="ARBA00005992"/>
    </source>
</evidence>
<evidence type="ECO:0000256" key="7">
    <source>
        <dbReference type="PROSITE-ProRule" id="PRU01373"/>
    </source>
</evidence>
<evidence type="ECO:0000313" key="9">
    <source>
        <dbReference type="EMBL" id="WDR04692.1"/>
    </source>
</evidence>
<feature type="active site" description="Proton donor/acceptor" evidence="7">
    <location>
        <position position="124"/>
    </location>
</feature>
<dbReference type="RefSeq" id="WP_282210213.1">
    <property type="nucleotide sequence ID" value="NZ_CP118247.1"/>
</dbReference>
<dbReference type="PANTHER" id="PTHR36699:SF1">
    <property type="entry name" value="L,D-TRANSPEPTIDASE YAFK-RELATED"/>
    <property type="match status" value="1"/>
</dbReference>
<comment type="pathway">
    <text evidence="1 7">Cell wall biogenesis; peptidoglycan biosynthesis.</text>
</comment>
<dbReference type="EMBL" id="CP118247">
    <property type="protein sequence ID" value="WDR04692.1"/>
    <property type="molecule type" value="Genomic_DNA"/>
</dbReference>
<evidence type="ECO:0000256" key="4">
    <source>
        <dbReference type="ARBA" id="ARBA00022960"/>
    </source>
</evidence>
<dbReference type="PROSITE" id="PS52029">
    <property type="entry name" value="LD_TPASE"/>
    <property type="match status" value="1"/>
</dbReference>
<evidence type="ECO:0000259" key="8">
    <source>
        <dbReference type="PROSITE" id="PS52029"/>
    </source>
</evidence>
<dbReference type="Pfam" id="PF03734">
    <property type="entry name" value="YkuD"/>
    <property type="match status" value="1"/>
</dbReference>
<evidence type="ECO:0000256" key="3">
    <source>
        <dbReference type="ARBA" id="ARBA00022679"/>
    </source>
</evidence>
<dbReference type="Proteomes" id="UP001222118">
    <property type="component" value="Chromosome"/>
</dbReference>
<name>A0ABY7YU37_9HYPH</name>
<keyword evidence="10" id="KW-1185">Reference proteome</keyword>
<accession>A0ABY7YU37</accession>
<gene>
    <name evidence="9" type="ORF">PSQ90_10180</name>
</gene>
<keyword evidence="4 7" id="KW-0133">Cell shape</keyword>
<keyword evidence="5 7" id="KW-0573">Peptidoglycan synthesis</keyword>
<feature type="active site" description="Nucleophile" evidence="7">
    <location>
        <position position="132"/>
    </location>
</feature>
<feature type="domain" description="L,D-TPase catalytic" evidence="8">
    <location>
        <begin position="32"/>
        <end position="163"/>
    </location>
</feature>